<name>K0KES2_SACES</name>
<keyword evidence="2 6" id="KW-0479">Metal-binding</keyword>
<evidence type="ECO:0000259" key="8">
    <source>
        <dbReference type="Pfam" id="PF02776"/>
    </source>
</evidence>
<dbReference type="UniPathway" id="UPA00079"/>
<evidence type="ECO:0000256" key="5">
    <source>
        <dbReference type="ARBA" id="ARBA00023211"/>
    </source>
</evidence>
<dbReference type="NCBIfam" id="TIGR00173">
    <property type="entry name" value="menD"/>
    <property type="match status" value="1"/>
</dbReference>
<dbReference type="eggNOG" id="COG1165">
    <property type="taxonomic scope" value="Bacteria"/>
</dbReference>
<comment type="cofactor">
    <cofactor evidence="6">
        <name>Mg(2+)</name>
        <dbReference type="ChEBI" id="CHEBI:18420"/>
    </cofactor>
    <cofactor evidence="6">
        <name>Mn(2+)</name>
        <dbReference type="ChEBI" id="CHEBI:29035"/>
    </cofactor>
</comment>
<dbReference type="InterPro" id="IPR011766">
    <property type="entry name" value="TPP_enzyme_TPP-bd"/>
</dbReference>
<dbReference type="CDD" id="cd02009">
    <property type="entry name" value="TPP_SHCHC_synthase"/>
    <property type="match status" value="1"/>
</dbReference>
<dbReference type="PATRIC" id="fig|1179773.3.peg.8127"/>
<sequence>MCSTQQGESPVRGLGDNVQVNPSTAQARVLVDELLRNDVRHVVLSPGSRNAPLSFALAEAAAAGRLTLHVRIDERTAGFLALGLARGSGEVTAVTCTSGTAVANLHPAVLEARHAKVPLIALTADRPVELYRTGASQTVDQQRVFGIDTLQFPIAERRAGQNGLWRSLVCRAVADARDHGPVHVNVPFREPLVPEGGPESGGQWVEPLDGRPFDMPWTRVATRATTSLHPADHLGPRTLVVVGDTREDITDLAERAGWPVVAEPTAHGLRHGTLLLNAGELPAELKPDAVVVVGRPTLSRGVMKLIASTGVVHVLSDDPDWPDPQFAATHASSGLVLGEHEVDDRWLTAWQHADKAAADVVDELLARQPWPTGLQVARDLVANLPVGANLFLGSSNPVRDVDLVAESRHDVRVHANRGVAGIDGSVSTAAGVALTAGHAFALIGDLTFLHDANGLLIGPDEPRPDLTVVVLNDDGGGIFTLLEQGAPEHSDAFERVFGTPHGTDLAALCAAYRVPHTMIENADQLSRALTAPHGIRVLEIRAERAELRDLHARLKVAVSTAFQ</sequence>
<dbReference type="GO" id="GO:0009234">
    <property type="term" value="P:menaquinone biosynthetic process"/>
    <property type="evidence" value="ECO:0007669"/>
    <property type="project" value="UniProtKB-UniRule"/>
</dbReference>
<dbReference type="HOGENOM" id="CLU_006051_4_0_11"/>
<feature type="domain" description="Thiamine pyrophosphate enzyme N-terminal TPP-binding" evidence="8">
    <location>
        <begin position="27"/>
        <end position="142"/>
    </location>
</feature>
<dbReference type="GO" id="GO:0030976">
    <property type="term" value="F:thiamine pyrophosphate binding"/>
    <property type="evidence" value="ECO:0007669"/>
    <property type="project" value="UniProtKB-UniRule"/>
</dbReference>
<reference evidence="9 10" key="1">
    <citation type="journal article" date="2012" name="BMC Genomics">
        <title>Complete genome sequence of Saccharothrix espanaensis DSM 44229T and comparison to the other completely sequenced Pseudonocardiaceae.</title>
        <authorList>
            <person name="Strobel T."/>
            <person name="Al-Dilaimi A."/>
            <person name="Blom J."/>
            <person name="Gessner A."/>
            <person name="Kalinowski J."/>
            <person name="Luzhetska M."/>
            <person name="Puhler A."/>
            <person name="Szczepanowski R."/>
            <person name="Bechthold A."/>
            <person name="Ruckert C."/>
        </authorList>
    </citation>
    <scope>NUCLEOTIDE SEQUENCE [LARGE SCALE GENOMIC DNA]</scope>
    <source>
        <strain evidence="10">ATCC 51144 / DSM 44229 / JCM 9112 / NBRC 15066 / NRRL 15764</strain>
    </source>
</reference>
<dbReference type="Gene3D" id="3.40.50.970">
    <property type="match status" value="2"/>
</dbReference>
<comment type="pathway">
    <text evidence="6">Quinol/quinone metabolism; 1,4-dihydroxy-2-naphthoate biosynthesis; 1,4-dihydroxy-2-naphthoate from chorismate: step 2/7.</text>
</comment>
<dbReference type="Pfam" id="PF02775">
    <property type="entry name" value="TPP_enzyme_C"/>
    <property type="match status" value="1"/>
</dbReference>
<comment type="function">
    <text evidence="6">Catalyzes the thiamine diphosphate-dependent decarboxylation of 2-oxoglutarate and the subsequent addition of the resulting succinic semialdehyde-thiamine pyrophosphate anion to isochorismate to yield 2-succinyl-5-enolpyruvyl-6-hydroxy-3-cyclohexene-1-carboxylate (SEPHCHC).</text>
</comment>
<dbReference type="HAMAP" id="MF_01659">
    <property type="entry name" value="MenD"/>
    <property type="match status" value="1"/>
</dbReference>
<comment type="similarity">
    <text evidence="6">Belongs to the TPP enzyme family. MenD subfamily.</text>
</comment>
<keyword evidence="3 6" id="KW-0460">Magnesium</keyword>
<organism evidence="9 10">
    <name type="scientific">Saccharothrix espanaensis (strain ATCC 51144 / DSM 44229 / JCM 9112 / NBRC 15066 / NRRL 15764)</name>
    <dbReference type="NCBI Taxonomy" id="1179773"/>
    <lineage>
        <taxon>Bacteria</taxon>
        <taxon>Bacillati</taxon>
        <taxon>Actinomycetota</taxon>
        <taxon>Actinomycetes</taxon>
        <taxon>Pseudonocardiales</taxon>
        <taxon>Pseudonocardiaceae</taxon>
        <taxon>Saccharothrix</taxon>
    </lineage>
</organism>
<keyword evidence="4 6" id="KW-0786">Thiamine pyrophosphate</keyword>
<keyword evidence="5 6" id="KW-0464">Manganese</keyword>
<evidence type="ECO:0000256" key="4">
    <source>
        <dbReference type="ARBA" id="ARBA00023052"/>
    </source>
</evidence>
<dbReference type="PANTHER" id="PTHR42916:SF1">
    <property type="entry name" value="PROTEIN PHYLLO, CHLOROPLASTIC"/>
    <property type="match status" value="1"/>
</dbReference>
<evidence type="ECO:0000313" key="9">
    <source>
        <dbReference type="EMBL" id="CCH35269.1"/>
    </source>
</evidence>
<dbReference type="Pfam" id="PF02776">
    <property type="entry name" value="TPP_enzyme_N"/>
    <property type="match status" value="1"/>
</dbReference>
<dbReference type="InterPro" id="IPR029061">
    <property type="entry name" value="THDP-binding"/>
</dbReference>
<keyword evidence="1 6" id="KW-0808">Transferase</keyword>
<comment type="pathway">
    <text evidence="6">Quinol/quinone metabolism; menaquinone biosynthesis.</text>
</comment>
<dbReference type="BioCyc" id="SESP1179773:BN6_RS38960-MONOMER"/>
<dbReference type="EMBL" id="HE804045">
    <property type="protein sequence ID" value="CCH35269.1"/>
    <property type="molecule type" value="Genomic_DNA"/>
</dbReference>
<dbReference type="InterPro" id="IPR004433">
    <property type="entry name" value="MenaQ_synth_MenD"/>
</dbReference>
<comment type="catalytic activity">
    <reaction evidence="6">
        <text>isochorismate + 2-oxoglutarate + H(+) = 5-enolpyruvoyl-6-hydroxy-2-succinyl-cyclohex-3-ene-1-carboxylate + CO2</text>
        <dbReference type="Rhea" id="RHEA:25593"/>
        <dbReference type="ChEBI" id="CHEBI:15378"/>
        <dbReference type="ChEBI" id="CHEBI:16526"/>
        <dbReference type="ChEBI" id="CHEBI:16810"/>
        <dbReference type="ChEBI" id="CHEBI:29780"/>
        <dbReference type="ChEBI" id="CHEBI:58818"/>
        <dbReference type="EC" id="2.2.1.9"/>
    </reaction>
</comment>
<accession>K0KES2</accession>
<evidence type="ECO:0000313" key="10">
    <source>
        <dbReference type="Proteomes" id="UP000006281"/>
    </source>
</evidence>
<dbReference type="AlphaFoldDB" id="K0KES2"/>
<dbReference type="EC" id="2.2.1.9" evidence="6"/>
<dbReference type="InterPro" id="IPR012001">
    <property type="entry name" value="Thiamin_PyroP_enz_TPP-bd_dom"/>
</dbReference>
<feature type="domain" description="Thiamine pyrophosphate enzyme TPP-binding" evidence="7">
    <location>
        <begin position="414"/>
        <end position="530"/>
    </location>
</feature>
<evidence type="ECO:0000256" key="6">
    <source>
        <dbReference type="HAMAP-Rule" id="MF_01659"/>
    </source>
</evidence>
<dbReference type="Proteomes" id="UP000006281">
    <property type="component" value="Chromosome"/>
</dbReference>
<dbReference type="KEGG" id="sesp:BN6_80510"/>
<evidence type="ECO:0000256" key="2">
    <source>
        <dbReference type="ARBA" id="ARBA00022723"/>
    </source>
</evidence>
<keyword evidence="10" id="KW-1185">Reference proteome</keyword>
<keyword evidence="6" id="KW-0474">Menaquinone biosynthesis</keyword>
<dbReference type="UniPathway" id="UPA01057">
    <property type="reaction ID" value="UER00164"/>
</dbReference>
<dbReference type="CDD" id="cd07037">
    <property type="entry name" value="TPP_PYR_MenD"/>
    <property type="match status" value="1"/>
</dbReference>
<proteinExistence type="inferred from homology"/>
<gene>
    <name evidence="6 9" type="primary">menD</name>
    <name evidence="9" type="ordered locus">BN6_80510</name>
</gene>
<evidence type="ECO:0000256" key="1">
    <source>
        <dbReference type="ARBA" id="ARBA00022679"/>
    </source>
</evidence>
<dbReference type="GO" id="GO:0070204">
    <property type="term" value="F:2-succinyl-5-enolpyruvyl-6-hydroxy-3-cyclohexene-1-carboxylic-acid synthase activity"/>
    <property type="evidence" value="ECO:0007669"/>
    <property type="project" value="UniProtKB-UniRule"/>
</dbReference>
<dbReference type="PIRSF" id="PIRSF004983">
    <property type="entry name" value="MenD"/>
    <property type="match status" value="1"/>
</dbReference>
<dbReference type="Gene3D" id="3.40.50.1220">
    <property type="entry name" value="TPP-binding domain"/>
    <property type="match status" value="1"/>
</dbReference>
<dbReference type="SUPFAM" id="SSF52518">
    <property type="entry name" value="Thiamin diphosphate-binding fold (THDP-binding)"/>
    <property type="match status" value="2"/>
</dbReference>
<dbReference type="GO" id="GO:0000287">
    <property type="term" value="F:magnesium ion binding"/>
    <property type="evidence" value="ECO:0007669"/>
    <property type="project" value="UniProtKB-UniRule"/>
</dbReference>
<dbReference type="GO" id="GO:0030145">
    <property type="term" value="F:manganese ion binding"/>
    <property type="evidence" value="ECO:0007669"/>
    <property type="project" value="UniProtKB-UniRule"/>
</dbReference>
<comment type="subunit">
    <text evidence="6">Homodimer.</text>
</comment>
<dbReference type="PANTHER" id="PTHR42916">
    <property type="entry name" value="2-SUCCINYL-5-ENOLPYRUVYL-6-HYDROXY-3-CYCLOHEXENE-1-CARBOXYLATE SYNTHASE"/>
    <property type="match status" value="1"/>
</dbReference>
<comment type="cofactor">
    <cofactor evidence="6">
        <name>thiamine diphosphate</name>
        <dbReference type="ChEBI" id="CHEBI:58937"/>
    </cofactor>
    <text evidence="6">Binds 1 thiamine pyrophosphate per subunit.</text>
</comment>
<evidence type="ECO:0000259" key="7">
    <source>
        <dbReference type="Pfam" id="PF02775"/>
    </source>
</evidence>
<dbReference type="STRING" id="1179773.BN6_80510"/>
<protein>
    <recommendedName>
        <fullName evidence="6">2-succinyl-5-enolpyruvyl-6-hydroxy-3-cyclohexene-1-carboxylate synthase</fullName>
        <shortName evidence="6">SEPHCHC synthase</shortName>
        <ecNumber evidence="6">2.2.1.9</ecNumber>
    </recommendedName>
    <alternativeName>
        <fullName evidence="6">Menaquinone biosynthesis protein MenD</fullName>
    </alternativeName>
</protein>
<evidence type="ECO:0000256" key="3">
    <source>
        <dbReference type="ARBA" id="ARBA00022842"/>
    </source>
</evidence>